<comment type="caution">
    <text evidence="1">The sequence shown here is derived from an EMBL/GenBank/DDBJ whole genome shotgun (WGS) entry which is preliminary data.</text>
</comment>
<accession>A0A9P4S8M0</accession>
<gene>
    <name evidence="1" type="ORF">M501DRAFT_852894</name>
</gene>
<dbReference type="Proteomes" id="UP000799429">
    <property type="component" value="Unassembled WGS sequence"/>
</dbReference>
<dbReference type="AlphaFoldDB" id="A0A9P4S8M0"/>
<evidence type="ECO:0000313" key="1">
    <source>
        <dbReference type="EMBL" id="KAF2838096.1"/>
    </source>
</evidence>
<organism evidence="1 2">
    <name type="scientific">Patellaria atrata CBS 101060</name>
    <dbReference type="NCBI Taxonomy" id="1346257"/>
    <lineage>
        <taxon>Eukaryota</taxon>
        <taxon>Fungi</taxon>
        <taxon>Dikarya</taxon>
        <taxon>Ascomycota</taxon>
        <taxon>Pezizomycotina</taxon>
        <taxon>Dothideomycetes</taxon>
        <taxon>Dothideomycetes incertae sedis</taxon>
        <taxon>Patellariales</taxon>
        <taxon>Patellariaceae</taxon>
        <taxon>Patellaria</taxon>
    </lineage>
</organism>
<reference evidence="1" key="1">
    <citation type="journal article" date="2020" name="Stud. Mycol.">
        <title>101 Dothideomycetes genomes: a test case for predicting lifestyles and emergence of pathogens.</title>
        <authorList>
            <person name="Haridas S."/>
            <person name="Albert R."/>
            <person name="Binder M."/>
            <person name="Bloem J."/>
            <person name="Labutti K."/>
            <person name="Salamov A."/>
            <person name="Andreopoulos B."/>
            <person name="Baker S."/>
            <person name="Barry K."/>
            <person name="Bills G."/>
            <person name="Bluhm B."/>
            <person name="Cannon C."/>
            <person name="Castanera R."/>
            <person name="Culley D."/>
            <person name="Daum C."/>
            <person name="Ezra D."/>
            <person name="Gonzalez J."/>
            <person name="Henrissat B."/>
            <person name="Kuo A."/>
            <person name="Liang C."/>
            <person name="Lipzen A."/>
            <person name="Lutzoni F."/>
            <person name="Magnuson J."/>
            <person name="Mondo S."/>
            <person name="Nolan M."/>
            <person name="Ohm R."/>
            <person name="Pangilinan J."/>
            <person name="Park H.-J."/>
            <person name="Ramirez L."/>
            <person name="Alfaro M."/>
            <person name="Sun H."/>
            <person name="Tritt A."/>
            <person name="Yoshinaga Y."/>
            <person name="Zwiers L.-H."/>
            <person name="Turgeon B."/>
            <person name="Goodwin S."/>
            <person name="Spatafora J."/>
            <person name="Crous P."/>
            <person name="Grigoriev I."/>
        </authorList>
    </citation>
    <scope>NUCLEOTIDE SEQUENCE</scope>
    <source>
        <strain evidence="1">CBS 101060</strain>
    </source>
</reference>
<evidence type="ECO:0000313" key="2">
    <source>
        <dbReference type="Proteomes" id="UP000799429"/>
    </source>
</evidence>
<name>A0A9P4S8M0_9PEZI</name>
<sequence length="70" mass="8259">MIYRSASITSCDPVTLVTPLIQEFVLVQREDPLVYRNRKFPPAQARQNFLRIRVTTLPFVYSQYRNTHSD</sequence>
<protein>
    <submittedName>
        <fullName evidence="1">Uncharacterized protein</fullName>
    </submittedName>
</protein>
<keyword evidence="2" id="KW-1185">Reference proteome</keyword>
<proteinExistence type="predicted"/>
<dbReference type="EMBL" id="MU006097">
    <property type="protein sequence ID" value="KAF2838096.1"/>
    <property type="molecule type" value="Genomic_DNA"/>
</dbReference>